<evidence type="ECO:0000313" key="2">
    <source>
        <dbReference type="Proteomes" id="UP000030669"/>
    </source>
</evidence>
<name>S7RDU0_GLOTA</name>
<dbReference type="RefSeq" id="XP_007870884.1">
    <property type="nucleotide sequence ID" value="XM_007872693.1"/>
</dbReference>
<dbReference type="EMBL" id="KB469314">
    <property type="protein sequence ID" value="EPQ50609.1"/>
    <property type="molecule type" value="Genomic_DNA"/>
</dbReference>
<dbReference type="Proteomes" id="UP000030669">
    <property type="component" value="Unassembled WGS sequence"/>
</dbReference>
<dbReference type="GeneID" id="19302776"/>
<sequence length="320" mass="36439">MQTEEVPISFLVRFEPGVIPPQKIRWEQMHIPVGSDGFIPSGKKEFIANDVYPKLTHPALVTERLETDPAVLLISTGVRHISEAFDFQAPINAWVPVTTKLVPSPTSTGTTAKAVYGLLVRILEQGEKPEFRQDGTFVTLDPAQIVDPQMHGPQTMQSFLNDGMKQEIALRFPSRDGKSLQLEHYFECRFAGRLFLECASRCANDFRDGLFLLDRLLNNQRNLAWTSVSLNALKKKYFSGDTIHYNDDVDIMREYMCAASKRFKALVLELATHCIFKYEQDSVVLLMLKVIWQTPFCTGDWGKFLKRRTDGTVEKWTIGM</sequence>
<organism evidence="1 2">
    <name type="scientific">Gloeophyllum trabeum (strain ATCC 11539 / FP-39264 / Madison 617)</name>
    <name type="common">Brown rot fungus</name>
    <dbReference type="NCBI Taxonomy" id="670483"/>
    <lineage>
        <taxon>Eukaryota</taxon>
        <taxon>Fungi</taxon>
        <taxon>Dikarya</taxon>
        <taxon>Basidiomycota</taxon>
        <taxon>Agaricomycotina</taxon>
        <taxon>Agaricomycetes</taxon>
        <taxon>Gloeophyllales</taxon>
        <taxon>Gloeophyllaceae</taxon>
        <taxon>Gloeophyllum</taxon>
    </lineage>
</organism>
<protein>
    <submittedName>
        <fullName evidence="1">Uncharacterized protein</fullName>
    </submittedName>
</protein>
<dbReference type="HOGENOM" id="CLU_868936_0_0_1"/>
<keyword evidence="2" id="KW-1185">Reference proteome</keyword>
<dbReference type="OrthoDB" id="10666025at2759"/>
<dbReference type="KEGG" id="gtr:GLOTRDRAFT_133721"/>
<gene>
    <name evidence="1" type="ORF">GLOTRDRAFT_133721</name>
</gene>
<evidence type="ECO:0000313" key="1">
    <source>
        <dbReference type="EMBL" id="EPQ50609.1"/>
    </source>
</evidence>
<proteinExistence type="predicted"/>
<reference evidence="1 2" key="1">
    <citation type="journal article" date="2012" name="Science">
        <title>The Paleozoic origin of enzymatic lignin decomposition reconstructed from 31 fungal genomes.</title>
        <authorList>
            <person name="Floudas D."/>
            <person name="Binder M."/>
            <person name="Riley R."/>
            <person name="Barry K."/>
            <person name="Blanchette R.A."/>
            <person name="Henrissat B."/>
            <person name="Martinez A.T."/>
            <person name="Otillar R."/>
            <person name="Spatafora J.W."/>
            <person name="Yadav J.S."/>
            <person name="Aerts A."/>
            <person name="Benoit I."/>
            <person name="Boyd A."/>
            <person name="Carlson A."/>
            <person name="Copeland A."/>
            <person name="Coutinho P.M."/>
            <person name="de Vries R.P."/>
            <person name="Ferreira P."/>
            <person name="Findley K."/>
            <person name="Foster B."/>
            <person name="Gaskell J."/>
            <person name="Glotzer D."/>
            <person name="Gorecki P."/>
            <person name="Heitman J."/>
            <person name="Hesse C."/>
            <person name="Hori C."/>
            <person name="Igarashi K."/>
            <person name="Jurgens J.A."/>
            <person name="Kallen N."/>
            <person name="Kersten P."/>
            <person name="Kohler A."/>
            <person name="Kuees U."/>
            <person name="Kumar T.K.A."/>
            <person name="Kuo A."/>
            <person name="LaButti K."/>
            <person name="Larrondo L.F."/>
            <person name="Lindquist E."/>
            <person name="Ling A."/>
            <person name="Lombard V."/>
            <person name="Lucas S."/>
            <person name="Lundell T."/>
            <person name="Martin R."/>
            <person name="McLaughlin D.J."/>
            <person name="Morgenstern I."/>
            <person name="Morin E."/>
            <person name="Murat C."/>
            <person name="Nagy L.G."/>
            <person name="Nolan M."/>
            <person name="Ohm R.A."/>
            <person name="Patyshakuliyeva A."/>
            <person name="Rokas A."/>
            <person name="Ruiz-Duenas F.J."/>
            <person name="Sabat G."/>
            <person name="Salamov A."/>
            <person name="Samejima M."/>
            <person name="Schmutz J."/>
            <person name="Slot J.C."/>
            <person name="St John F."/>
            <person name="Stenlid J."/>
            <person name="Sun H."/>
            <person name="Sun S."/>
            <person name="Syed K."/>
            <person name="Tsang A."/>
            <person name="Wiebenga A."/>
            <person name="Young D."/>
            <person name="Pisabarro A."/>
            <person name="Eastwood D.C."/>
            <person name="Martin F."/>
            <person name="Cullen D."/>
            <person name="Grigoriev I.V."/>
            <person name="Hibbett D.S."/>
        </authorList>
    </citation>
    <scope>NUCLEOTIDE SEQUENCE [LARGE SCALE GENOMIC DNA]</scope>
    <source>
        <strain evidence="1 2">ATCC 11539</strain>
    </source>
</reference>
<dbReference type="AlphaFoldDB" id="S7RDU0"/>
<accession>S7RDU0</accession>